<dbReference type="EMBL" id="LCBU01000043">
    <property type="protein sequence ID" value="KKS16413.1"/>
    <property type="molecule type" value="Genomic_DNA"/>
</dbReference>
<organism evidence="1 2">
    <name type="scientific">Candidatus Woesebacteria bacterium GW2011_GWA1_41_7</name>
    <dbReference type="NCBI Taxonomy" id="1618556"/>
    <lineage>
        <taxon>Bacteria</taxon>
        <taxon>Candidatus Woeseibacteriota</taxon>
    </lineage>
</organism>
<gene>
    <name evidence="1" type="ORF">UU74_C0043G0011</name>
</gene>
<dbReference type="AlphaFoldDB" id="A0A0G0ZTS7"/>
<reference evidence="1 2" key="1">
    <citation type="journal article" date="2015" name="Nature">
        <title>rRNA introns, odd ribosomes, and small enigmatic genomes across a large radiation of phyla.</title>
        <authorList>
            <person name="Brown C.T."/>
            <person name="Hug L.A."/>
            <person name="Thomas B.C."/>
            <person name="Sharon I."/>
            <person name="Castelle C.J."/>
            <person name="Singh A."/>
            <person name="Wilkins M.J."/>
            <person name="Williams K.H."/>
            <person name="Banfield J.F."/>
        </authorList>
    </citation>
    <scope>NUCLEOTIDE SEQUENCE [LARGE SCALE GENOMIC DNA]</scope>
</reference>
<protein>
    <submittedName>
        <fullName evidence="1">Uncharacterized protein</fullName>
    </submittedName>
</protein>
<dbReference type="Proteomes" id="UP000033969">
    <property type="component" value="Unassembled WGS sequence"/>
</dbReference>
<evidence type="ECO:0000313" key="2">
    <source>
        <dbReference type="Proteomes" id="UP000033969"/>
    </source>
</evidence>
<proteinExistence type="predicted"/>
<accession>A0A0G0ZTS7</accession>
<comment type="caution">
    <text evidence="1">The sequence shown here is derived from an EMBL/GenBank/DDBJ whole genome shotgun (WGS) entry which is preliminary data.</text>
</comment>
<evidence type="ECO:0000313" key="1">
    <source>
        <dbReference type="EMBL" id="KKS16413.1"/>
    </source>
</evidence>
<name>A0A0G0ZTS7_9BACT</name>
<sequence length="59" mass="6615">MANEANIFILGRDIYINTIIEKFATAVNVTVAEAGLNGRLRKVLIEGVCLQNHLRYPEQ</sequence>